<organism evidence="8 9">
    <name type="scientific">Aspergillus terreus (strain NIH 2624 / FGSC A1156)</name>
    <dbReference type="NCBI Taxonomy" id="341663"/>
    <lineage>
        <taxon>Eukaryota</taxon>
        <taxon>Fungi</taxon>
        <taxon>Dikarya</taxon>
        <taxon>Ascomycota</taxon>
        <taxon>Pezizomycotina</taxon>
        <taxon>Eurotiomycetes</taxon>
        <taxon>Eurotiomycetidae</taxon>
        <taxon>Eurotiales</taxon>
        <taxon>Aspergillaceae</taxon>
        <taxon>Aspergillus</taxon>
        <taxon>Aspergillus subgen. Circumdati</taxon>
    </lineage>
</organism>
<evidence type="ECO:0000256" key="2">
    <source>
        <dbReference type="ARBA" id="ARBA00022723"/>
    </source>
</evidence>
<evidence type="ECO:0000313" key="9">
    <source>
        <dbReference type="Proteomes" id="UP000007963"/>
    </source>
</evidence>
<evidence type="ECO:0000256" key="4">
    <source>
        <dbReference type="ARBA" id="ARBA00023125"/>
    </source>
</evidence>
<dbReference type="SMART" id="SM00066">
    <property type="entry name" value="GAL4"/>
    <property type="match status" value="1"/>
</dbReference>
<dbReference type="EMBL" id="CH476597">
    <property type="protein sequence ID" value="EAU36723.1"/>
    <property type="molecule type" value="Genomic_DNA"/>
</dbReference>
<evidence type="ECO:0000256" key="3">
    <source>
        <dbReference type="ARBA" id="ARBA00023015"/>
    </source>
</evidence>
<dbReference type="GO" id="GO:0006351">
    <property type="term" value="P:DNA-templated transcription"/>
    <property type="evidence" value="ECO:0007669"/>
    <property type="project" value="InterPro"/>
</dbReference>
<dbReference type="STRING" id="341663.Q0CS85"/>
<dbReference type="GO" id="GO:0008270">
    <property type="term" value="F:zinc ion binding"/>
    <property type="evidence" value="ECO:0007669"/>
    <property type="project" value="InterPro"/>
</dbReference>
<dbReference type="PANTHER" id="PTHR47338">
    <property type="entry name" value="ZN(II)2CYS6 TRANSCRIPTION FACTOR (EUROFUNG)-RELATED"/>
    <property type="match status" value="1"/>
</dbReference>
<dbReference type="GO" id="GO:0005634">
    <property type="term" value="C:nucleus"/>
    <property type="evidence" value="ECO:0007669"/>
    <property type="project" value="UniProtKB-SubCell"/>
</dbReference>
<protein>
    <recommendedName>
        <fullName evidence="7">Zn(2)-C6 fungal-type domain-containing protein</fullName>
    </recommendedName>
</protein>
<dbReference type="Gene3D" id="4.10.240.10">
    <property type="entry name" value="Zn(2)-C6 fungal-type DNA-binding domain"/>
    <property type="match status" value="1"/>
</dbReference>
<evidence type="ECO:0000256" key="1">
    <source>
        <dbReference type="ARBA" id="ARBA00004123"/>
    </source>
</evidence>
<comment type="subcellular location">
    <subcellularLocation>
        <location evidence="1">Nucleus</location>
    </subcellularLocation>
</comment>
<keyword evidence="6" id="KW-0539">Nucleus</keyword>
<dbReference type="InterPro" id="IPR050815">
    <property type="entry name" value="TF_fung"/>
</dbReference>
<dbReference type="OrthoDB" id="3862662at2759"/>
<dbReference type="PANTHER" id="PTHR47338:SF20">
    <property type="entry name" value="ZN(II)2CYS6 TRANSCRIPTION FACTOR (EUROFUNG)"/>
    <property type="match status" value="1"/>
</dbReference>
<dbReference type="PROSITE" id="PS00463">
    <property type="entry name" value="ZN2_CY6_FUNGAL_1"/>
    <property type="match status" value="1"/>
</dbReference>
<dbReference type="Pfam" id="PF04082">
    <property type="entry name" value="Fungal_trans"/>
    <property type="match status" value="1"/>
</dbReference>
<evidence type="ECO:0000259" key="7">
    <source>
        <dbReference type="PROSITE" id="PS50048"/>
    </source>
</evidence>
<dbReference type="CDD" id="cd12148">
    <property type="entry name" value="fungal_TF_MHR"/>
    <property type="match status" value="1"/>
</dbReference>
<dbReference type="Proteomes" id="UP000007963">
    <property type="component" value="Unassembled WGS sequence"/>
</dbReference>
<dbReference type="GO" id="GO:0003677">
    <property type="term" value="F:DNA binding"/>
    <property type="evidence" value="ECO:0007669"/>
    <property type="project" value="UniProtKB-KW"/>
</dbReference>
<keyword evidence="4" id="KW-0238">DNA-binding</keyword>
<dbReference type="GO" id="GO:0009893">
    <property type="term" value="P:positive regulation of metabolic process"/>
    <property type="evidence" value="ECO:0007669"/>
    <property type="project" value="UniProtKB-ARBA"/>
</dbReference>
<dbReference type="Pfam" id="PF00172">
    <property type="entry name" value="Zn_clus"/>
    <property type="match status" value="1"/>
</dbReference>
<evidence type="ECO:0000256" key="5">
    <source>
        <dbReference type="ARBA" id="ARBA00023163"/>
    </source>
</evidence>
<name>Q0CS85_ASPTN</name>
<keyword evidence="5" id="KW-0804">Transcription</keyword>
<dbReference type="InterPro" id="IPR007219">
    <property type="entry name" value="XnlR_reg_dom"/>
</dbReference>
<proteinExistence type="predicted"/>
<dbReference type="GO" id="GO:0000981">
    <property type="term" value="F:DNA-binding transcription factor activity, RNA polymerase II-specific"/>
    <property type="evidence" value="ECO:0007669"/>
    <property type="project" value="InterPro"/>
</dbReference>
<dbReference type="PROSITE" id="PS50048">
    <property type="entry name" value="ZN2_CY6_FUNGAL_2"/>
    <property type="match status" value="1"/>
</dbReference>
<dbReference type="HOGENOM" id="CLU_023880_0_1_1"/>
<feature type="domain" description="Zn(2)-C6 fungal-type" evidence="7">
    <location>
        <begin position="18"/>
        <end position="48"/>
    </location>
</feature>
<dbReference type="AlphaFoldDB" id="Q0CS85"/>
<evidence type="ECO:0000313" key="8">
    <source>
        <dbReference type="EMBL" id="EAU36723.1"/>
    </source>
</evidence>
<dbReference type="eggNOG" id="ENOG502SSDB">
    <property type="taxonomic scope" value="Eukaryota"/>
</dbReference>
<dbReference type="RefSeq" id="XP_001212627.1">
    <property type="nucleotide sequence ID" value="XM_001212627.1"/>
</dbReference>
<keyword evidence="3" id="KW-0805">Transcription regulation</keyword>
<dbReference type="InterPro" id="IPR001138">
    <property type="entry name" value="Zn2Cys6_DnaBD"/>
</dbReference>
<reference evidence="9" key="1">
    <citation type="submission" date="2005-09" db="EMBL/GenBank/DDBJ databases">
        <title>Annotation of the Aspergillus terreus NIH2624 genome.</title>
        <authorList>
            <person name="Birren B.W."/>
            <person name="Lander E.S."/>
            <person name="Galagan J.E."/>
            <person name="Nusbaum C."/>
            <person name="Devon K."/>
            <person name="Henn M."/>
            <person name="Ma L.-J."/>
            <person name="Jaffe D.B."/>
            <person name="Butler J."/>
            <person name="Alvarez P."/>
            <person name="Gnerre S."/>
            <person name="Grabherr M."/>
            <person name="Kleber M."/>
            <person name="Mauceli E.W."/>
            <person name="Brockman W."/>
            <person name="Rounsley S."/>
            <person name="Young S.K."/>
            <person name="LaButti K."/>
            <person name="Pushparaj V."/>
            <person name="DeCaprio D."/>
            <person name="Crawford M."/>
            <person name="Koehrsen M."/>
            <person name="Engels R."/>
            <person name="Montgomery P."/>
            <person name="Pearson M."/>
            <person name="Howarth C."/>
            <person name="Larson L."/>
            <person name="Luoma S."/>
            <person name="White J."/>
            <person name="Alvarado L."/>
            <person name="Kodira C.D."/>
            <person name="Zeng Q."/>
            <person name="Oleary S."/>
            <person name="Yandava C."/>
            <person name="Denning D.W."/>
            <person name="Nierman W.C."/>
            <person name="Milne T."/>
            <person name="Madden K."/>
        </authorList>
    </citation>
    <scope>NUCLEOTIDE SEQUENCE [LARGE SCALE GENOMIC DNA]</scope>
    <source>
        <strain evidence="9">NIH 2624 / FGSC A1156</strain>
    </source>
</reference>
<sequence>MDHSQILSDPSSSNAINVCLACREQKRKCDKRLPACSRCVRLKRSCNYSWSSTGQNDHNDSDPSSFLSRILQPGMEKSSTLTLELDQLYVSLVFENLKEQSISLDHALAAYFGNIHPWLPVVMERPFRKRVAQLEHTPSAETALLVLAIVLVMHRGVQNDLKSHFYNLFKYLFSFLQLRRAPSLQLVQSGLLLVLHEAGDSDSGAASLSIANCARLGYALKLDTDDWSGYTDRLAWADGEERRRVWAGLYLLDRIVYQVVTDFKAPHTVADLSDHFRLPVDDLILEQFQEGVLHDIPQFTMSAPVEIPLCYFAREVQSARLLGHVQVFQQSNDVQSFPVKFTALDTALIQFAERLLEQTPRGWAVSCGANAMTMM</sequence>
<keyword evidence="2" id="KW-0479">Metal-binding</keyword>
<dbReference type="CDD" id="cd00067">
    <property type="entry name" value="GAL4"/>
    <property type="match status" value="1"/>
</dbReference>
<dbReference type="InterPro" id="IPR036864">
    <property type="entry name" value="Zn2-C6_fun-type_DNA-bd_sf"/>
</dbReference>
<dbReference type="OMA" id="RRRVWCG"/>
<accession>Q0CS85</accession>
<gene>
    <name evidence="8" type="ORF">ATEG_03449</name>
</gene>
<dbReference type="VEuPathDB" id="FungiDB:ATEG_03449"/>
<evidence type="ECO:0000256" key="6">
    <source>
        <dbReference type="ARBA" id="ARBA00023242"/>
    </source>
</evidence>
<dbReference type="GeneID" id="4317682"/>
<dbReference type="SUPFAM" id="SSF57701">
    <property type="entry name" value="Zn2/Cys6 DNA-binding domain"/>
    <property type="match status" value="1"/>
</dbReference>